<evidence type="ECO:0000313" key="2">
    <source>
        <dbReference type="EMBL" id="KAF4126388.1"/>
    </source>
</evidence>
<dbReference type="OrthoDB" id="5154349at2759"/>
<evidence type="ECO:0000256" key="1">
    <source>
        <dbReference type="SAM" id="MobiDB-lite"/>
    </source>
</evidence>
<feature type="compositionally biased region" description="Polar residues" evidence="1">
    <location>
        <begin position="217"/>
        <end position="226"/>
    </location>
</feature>
<dbReference type="Proteomes" id="UP000749293">
    <property type="component" value="Unassembled WGS sequence"/>
</dbReference>
<protein>
    <submittedName>
        <fullName evidence="2">Uncharacterized protein</fullName>
    </submittedName>
</protein>
<feature type="compositionally biased region" description="Basic and acidic residues" evidence="1">
    <location>
        <begin position="513"/>
        <end position="527"/>
    </location>
</feature>
<keyword evidence="3" id="KW-1185">Reference proteome</keyword>
<feature type="compositionally biased region" description="Basic and acidic residues" evidence="1">
    <location>
        <begin position="481"/>
        <end position="501"/>
    </location>
</feature>
<feature type="compositionally biased region" description="Low complexity" evidence="1">
    <location>
        <begin position="182"/>
        <end position="202"/>
    </location>
</feature>
<feature type="region of interest" description="Disordered" evidence="1">
    <location>
        <begin position="26"/>
        <end position="433"/>
    </location>
</feature>
<feature type="compositionally biased region" description="Basic and acidic residues" evidence="1">
    <location>
        <begin position="86"/>
        <end position="97"/>
    </location>
</feature>
<feature type="region of interest" description="Disordered" evidence="1">
    <location>
        <begin position="451"/>
        <end position="541"/>
    </location>
</feature>
<evidence type="ECO:0000313" key="3">
    <source>
        <dbReference type="Proteomes" id="UP000749293"/>
    </source>
</evidence>
<feature type="compositionally biased region" description="Basic and acidic residues" evidence="1">
    <location>
        <begin position="227"/>
        <end position="237"/>
    </location>
</feature>
<proteinExistence type="predicted"/>
<dbReference type="GeneID" id="55966354"/>
<feature type="compositionally biased region" description="Low complexity" evidence="1">
    <location>
        <begin position="121"/>
        <end position="133"/>
    </location>
</feature>
<accession>A0A9P4Z364</accession>
<reference evidence="2" key="1">
    <citation type="submission" date="2020-03" db="EMBL/GenBank/DDBJ databases">
        <title>Site-based positive gene gene selection in Geosmithia morbida across the United States reveals a broad range of putative effectors and factors for local host and environmental adapation.</title>
        <authorList>
            <person name="Onufrak A."/>
            <person name="Murdoch R.W."/>
            <person name="Gazis R."/>
            <person name="Huff M."/>
            <person name="Staton M."/>
            <person name="Klingeman W."/>
            <person name="Hadziabdic D."/>
        </authorList>
    </citation>
    <scope>NUCLEOTIDE SEQUENCE</scope>
    <source>
        <strain evidence="2">1262</strain>
    </source>
</reference>
<feature type="compositionally biased region" description="Basic residues" evidence="1">
    <location>
        <begin position="379"/>
        <end position="391"/>
    </location>
</feature>
<dbReference type="AlphaFoldDB" id="A0A9P4Z364"/>
<feature type="compositionally biased region" description="Low complexity" evidence="1">
    <location>
        <begin position="392"/>
        <end position="401"/>
    </location>
</feature>
<dbReference type="EMBL" id="JAANYQ010000001">
    <property type="protein sequence ID" value="KAF4126388.1"/>
    <property type="molecule type" value="Genomic_DNA"/>
</dbReference>
<sequence length="560" mass="60951">MPIYYQQFDDPALVQPACVACVKTKKHFPSAPGDSSLEVRGMDTQMSTPHIIADSDDDDDGDSPILAPTIAGEAPGPEPWQMSDRQQQRSPDEHEQESTDPAFFQSILDEQMRPSPPVHGANTTAIAATPTATPQQRHAEAGKPTATDPLQADDPWKIPSSPPAPTHRIPTIGIKAPKNRHSSSTELLSTASLPATAATAATDNDETERRRNKRQKISSTIPSSQDIDLRREYRSFYDTEGEEPSQDMGPRLPAGAIVRSSGSATNVNTQRSVASSARENTDAAPTATTPKPKEVPRNAGHWNSSPDVIPALGSTPRALEEGSEVQGGKGKEVTETVHDDGGVSVEPEEPPPQSVQDEMESDFEEDHIKARRPANEKKTKMKAKTKAKAKARPQQQQPQQHQKPKQEEGAKSKKGRGWPKNGATDQAVDTTIREDATIVMVHGTTKIQADVAAEDANATPKGGKCTAKTIQDVEENDEECTAPKEEKPHGDNITRDTDTGPEKPATPTLEYQPKPEKKSEIKSEIRRASWMTNNNSRPPLYRVGLSKRSRIAPLLKSVRK</sequence>
<gene>
    <name evidence="2" type="ORF">GMORB2_0124</name>
</gene>
<name>A0A9P4Z364_9HYPO</name>
<comment type="caution">
    <text evidence="2">The sequence shown here is derived from an EMBL/GenBank/DDBJ whole genome shotgun (WGS) entry which is preliminary data.</text>
</comment>
<organism evidence="2 3">
    <name type="scientific">Geosmithia morbida</name>
    <dbReference type="NCBI Taxonomy" id="1094350"/>
    <lineage>
        <taxon>Eukaryota</taxon>
        <taxon>Fungi</taxon>
        <taxon>Dikarya</taxon>
        <taxon>Ascomycota</taxon>
        <taxon>Pezizomycotina</taxon>
        <taxon>Sordariomycetes</taxon>
        <taxon>Hypocreomycetidae</taxon>
        <taxon>Hypocreales</taxon>
        <taxon>Bionectriaceae</taxon>
        <taxon>Geosmithia</taxon>
    </lineage>
</organism>
<feature type="compositionally biased region" description="Polar residues" evidence="1">
    <location>
        <begin position="260"/>
        <end position="278"/>
    </location>
</feature>
<feature type="compositionally biased region" description="Basic and acidic residues" evidence="1">
    <location>
        <begin position="329"/>
        <end position="341"/>
    </location>
</feature>
<dbReference type="RefSeq" id="XP_035325040.1">
    <property type="nucleotide sequence ID" value="XM_035462110.1"/>
</dbReference>